<name>A0AA35QDQ2_9HYPO</name>
<dbReference type="Proteomes" id="UP001160390">
    <property type="component" value="Unassembled WGS sequence"/>
</dbReference>
<feature type="transmembrane region" description="Helical" evidence="1">
    <location>
        <begin position="147"/>
        <end position="166"/>
    </location>
</feature>
<evidence type="ECO:0000256" key="1">
    <source>
        <dbReference type="SAM" id="Phobius"/>
    </source>
</evidence>
<feature type="transmembrane region" description="Helical" evidence="1">
    <location>
        <begin position="335"/>
        <end position="354"/>
    </location>
</feature>
<evidence type="ECO:0000313" key="3">
    <source>
        <dbReference type="Proteomes" id="UP001160390"/>
    </source>
</evidence>
<sequence>MSEVGGRLLQMKPTIEANGFVARYEALASGFYGTGSIACWYLLAISWMLSWSYKASHRYRVVYELIAVVAYAVIAGGHLLFQTIHFPSPKTQYLSNNLANILFPNVKGPVSAEIGSPVYLPDNSTDRQKLFPQVASINAALRIVDSYTHQCIIALIFVLIAQYSSAKQGAKKASLRNRPAIVVLCASLVWTWTVELVLYVKLCTFGRYGLLPFLYSLIHYSIFPIYIGLAFPALVLTVVPTMSGIMCLIQAARYSSPWMYFEELRSNAIRQYRIARGEGRDTMLRLACDMFGYVFMWAFLYTFMGALLYVVYLIFPTRLLFPDVGVSITRLDQATALVAGVFLLSMNIRGILIAKVRASSQK</sequence>
<organism evidence="2 3">
    <name type="scientific">Clonostachys chloroleuca</name>
    <dbReference type="NCBI Taxonomy" id="1926264"/>
    <lineage>
        <taxon>Eukaryota</taxon>
        <taxon>Fungi</taxon>
        <taxon>Dikarya</taxon>
        <taxon>Ascomycota</taxon>
        <taxon>Pezizomycotina</taxon>
        <taxon>Sordariomycetes</taxon>
        <taxon>Hypocreomycetidae</taxon>
        <taxon>Hypocreales</taxon>
        <taxon>Bionectriaceae</taxon>
        <taxon>Clonostachys</taxon>
    </lineage>
</organism>
<evidence type="ECO:0000313" key="2">
    <source>
        <dbReference type="EMBL" id="CAI6100071.1"/>
    </source>
</evidence>
<reference evidence="2" key="1">
    <citation type="submission" date="2023-01" db="EMBL/GenBank/DDBJ databases">
        <authorList>
            <person name="Piombo E."/>
        </authorList>
    </citation>
    <scope>NUCLEOTIDE SEQUENCE</scope>
</reference>
<gene>
    <name evidence="2" type="ORF">CCHLO57077_00018771</name>
</gene>
<dbReference type="EMBL" id="CABFNP030001337">
    <property type="protein sequence ID" value="CAI6100071.1"/>
    <property type="molecule type" value="Genomic_DNA"/>
</dbReference>
<feature type="transmembrane region" description="Helical" evidence="1">
    <location>
        <begin position="290"/>
        <end position="315"/>
    </location>
</feature>
<keyword evidence="3" id="KW-1185">Reference proteome</keyword>
<keyword evidence="1" id="KW-0812">Transmembrane</keyword>
<keyword evidence="1" id="KW-1133">Transmembrane helix</keyword>
<feature type="transmembrane region" description="Helical" evidence="1">
    <location>
        <begin position="30"/>
        <end position="49"/>
    </location>
</feature>
<protein>
    <submittedName>
        <fullName evidence="2">Uncharacterized protein</fullName>
    </submittedName>
</protein>
<feature type="transmembrane region" description="Helical" evidence="1">
    <location>
        <begin position="178"/>
        <end position="200"/>
    </location>
</feature>
<accession>A0AA35QDQ2</accession>
<proteinExistence type="predicted"/>
<feature type="transmembrane region" description="Helical" evidence="1">
    <location>
        <begin position="61"/>
        <end position="81"/>
    </location>
</feature>
<dbReference type="AlphaFoldDB" id="A0AA35QDQ2"/>
<comment type="caution">
    <text evidence="2">The sequence shown here is derived from an EMBL/GenBank/DDBJ whole genome shotgun (WGS) entry which is preliminary data.</text>
</comment>
<keyword evidence="1" id="KW-0472">Membrane</keyword>
<feature type="transmembrane region" description="Helical" evidence="1">
    <location>
        <begin position="220"/>
        <end position="249"/>
    </location>
</feature>